<name>A0AAW8SUA4_9ENTE</name>
<dbReference type="RefSeq" id="WP_010747052.1">
    <property type="nucleotide sequence ID" value="NZ_BAAAXM010000057.1"/>
</dbReference>
<proteinExistence type="predicted"/>
<comment type="caution">
    <text evidence="1">The sequence shown here is derived from an EMBL/GenBank/DDBJ whole genome shotgun (WGS) entry which is preliminary data.</text>
</comment>
<gene>
    <name evidence="1" type="ORF">P7D78_03515</name>
</gene>
<reference evidence="1" key="1">
    <citation type="submission" date="2023-03" db="EMBL/GenBank/DDBJ databases">
        <authorList>
            <person name="Shen W."/>
            <person name="Cai J."/>
        </authorList>
    </citation>
    <scope>NUCLEOTIDE SEQUENCE</scope>
    <source>
        <strain evidence="1">B646-2</strain>
    </source>
</reference>
<organism evidence="1 2">
    <name type="scientific">Enterococcus raffinosus</name>
    <dbReference type="NCBI Taxonomy" id="71452"/>
    <lineage>
        <taxon>Bacteria</taxon>
        <taxon>Bacillati</taxon>
        <taxon>Bacillota</taxon>
        <taxon>Bacilli</taxon>
        <taxon>Lactobacillales</taxon>
        <taxon>Enterococcaceae</taxon>
        <taxon>Enterococcus</taxon>
    </lineage>
</organism>
<protein>
    <submittedName>
        <fullName evidence="1">XRE family transcriptional regulator</fullName>
    </submittedName>
</protein>
<dbReference type="EMBL" id="JARPXM010000002">
    <property type="protein sequence ID" value="MDT2537182.1"/>
    <property type="molecule type" value="Genomic_DNA"/>
</dbReference>
<evidence type="ECO:0000313" key="1">
    <source>
        <dbReference type="EMBL" id="MDT2537182.1"/>
    </source>
</evidence>
<dbReference type="AlphaFoldDB" id="A0AAW8SUA4"/>
<sequence>MNWFDKYKNDFEFKSYVLSKKTGITRSILEFLEDSKDGSNVKFGTLILLAEVGGKPLADLVK</sequence>
<evidence type="ECO:0000313" key="2">
    <source>
        <dbReference type="Proteomes" id="UP001249240"/>
    </source>
</evidence>
<accession>A0AAW8SUA4</accession>
<dbReference type="Proteomes" id="UP001249240">
    <property type="component" value="Unassembled WGS sequence"/>
</dbReference>